<name>A0A2S5CIQ5_9GAMM</name>
<dbReference type="AlphaFoldDB" id="A0A2S5CIQ5"/>
<evidence type="ECO:0000313" key="2">
    <source>
        <dbReference type="Proteomes" id="UP000237423"/>
    </source>
</evidence>
<proteinExistence type="predicted"/>
<sequence>MPDGHVAYRADKSLFLLVSRTETPCFQIAAKAALFLCRSQRPLCFNITAKPLCF</sequence>
<reference evidence="1 2" key="1">
    <citation type="submission" date="2017-11" db="EMBL/GenBank/DDBJ databases">
        <title>Draft Genome Sequence of Methylobacter psychrotolerans Sph1T, an Obligate Methanotroph from Low-Temperature Environments.</title>
        <authorList>
            <person name="Oshkin I.Y."/>
            <person name="Miroshnikov K."/>
            <person name="Belova S.E."/>
            <person name="Korzhenkov A."/>
            <person name="Toshchakov S.V."/>
            <person name="Dedysh S.N."/>
        </authorList>
    </citation>
    <scope>NUCLEOTIDE SEQUENCE [LARGE SCALE GENOMIC DNA]</scope>
    <source>
        <strain evidence="1 2">Sph1</strain>
    </source>
</reference>
<comment type="caution">
    <text evidence="1">The sequence shown here is derived from an EMBL/GenBank/DDBJ whole genome shotgun (WGS) entry which is preliminary data.</text>
</comment>
<accession>A0A2S5CIQ5</accession>
<evidence type="ECO:0000313" key="1">
    <source>
        <dbReference type="EMBL" id="POZ50684.1"/>
    </source>
</evidence>
<gene>
    <name evidence="1" type="ORF">AADEFJLK_03581</name>
</gene>
<protein>
    <submittedName>
        <fullName evidence="1">Uncharacterized protein</fullName>
    </submittedName>
</protein>
<dbReference type="EMBL" id="PGFZ01000009">
    <property type="protein sequence ID" value="POZ50684.1"/>
    <property type="molecule type" value="Genomic_DNA"/>
</dbReference>
<dbReference type="Proteomes" id="UP000237423">
    <property type="component" value="Unassembled WGS sequence"/>
</dbReference>
<organism evidence="1 2">
    <name type="scientific">Methylovulum psychrotolerans</name>
    <dbReference type="NCBI Taxonomy" id="1704499"/>
    <lineage>
        <taxon>Bacteria</taxon>
        <taxon>Pseudomonadati</taxon>
        <taxon>Pseudomonadota</taxon>
        <taxon>Gammaproteobacteria</taxon>
        <taxon>Methylococcales</taxon>
        <taxon>Methylococcaceae</taxon>
        <taxon>Methylovulum</taxon>
    </lineage>
</organism>